<proteinExistence type="predicted"/>
<comment type="caution">
    <text evidence="1">The sequence shown here is derived from an EMBL/GenBank/DDBJ whole genome shotgun (WGS) entry which is preliminary data.</text>
</comment>
<protein>
    <submittedName>
        <fullName evidence="1">Uncharacterized protein</fullName>
    </submittedName>
</protein>
<accession>A0ABQ4NZZ5</accession>
<sequence>MVLAALFGTELMALSSRHFLEFFTLLQHVSILSVDLAMVGAEINFDDLSIKKGNP</sequence>
<dbReference type="Proteomes" id="UP000773469">
    <property type="component" value="Unassembled WGS sequence"/>
</dbReference>
<keyword evidence="2" id="KW-1185">Reference proteome</keyword>
<evidence type="ECO:0000313" key="1">
    <source>
        <dbReference type="EMBL" id="GIU40713.1"/>
    </source>
</evidence>
<gene>
    <name evidence="1" type="ORF">TUM3794_19280</name>
</gene>
<dbReference type="EMBL" id="BPEU01000012">
    <property type="protein sequence ID" value="GIU40713.1"/>
    <property type="molecule type" value="Genomic_DNA"/>
</dbReference>
<name>A0ABQ4NZZ5_SHECO</name>
<reference evidence="1 2" key="1">
    <citation type="submission" date="2021-05" db="EMBL/GenBank/DDBJ databases">
        <title>Molecular characterization for Shewanella algae harboring chromosomal blaOXA-55-like strains isolated from clinical and environment sample.</title>
        <authorList>
            <person name="Ohama Y."/>
            <person name="Aoki K."/>
            <person name="Harada S."/>
            <person name="Moriya K."/>
            <person name="Ishii Y."/>
            <person name="Tateda K."/>
        </authorList>
    </citation>
    <scope>NUCLEOTIDE SEQUENCE [LARGE SCALE GENOMIC DNA]</scope>
    <source>
        <strain evidence="1 2">MBTL60-118</strain>
    </source>
</reference>
<organism evidence="1 2">
    <name type="scientific">Shewanella colwelliana</name>
    <name type="common">Alteromonas colwelliana</name>
    <dbReference type="NCBI Taxonomy" id="23"/>
    <lineage>
        <taxon>Bacteria</taxon>
        <taxon>Pseudomonadati</taxon>
        <taxon>Pseudomonadota</taxon>
        <taxon>Gammaproteobacteria</taxon>
        <taxon>Alteromonadales</taxon>
        <taxon>Shewanellaceae</taxon>
        <taxon>Shewanella</taxon>
    </lineage>
</organism>
<evidence type="ECO:0000313" key="2">
    <source>
        <dbReference type="Proteomes" id="UP000773469"/>
    </source>
</evidence>